<keyword evidence="2" id="KW-1185">Reference proteome</keyword>
<organism evidence="1 2">
    <name type="scientific">Mucuna pruriens</name>
    <name type="common">Velvet bean</name>
    <name type="synonym">Dolichos pruriens</name>
    <dbReference type="NCBI Taxonomy" id="157652"/>
    <lineage>
        <taxon>Eukaryota</taxon>
        <taxon>Viridiplantae</taxon>
        <taxon>Streptophyta</taxon>
        <taxon>Embryophyta</taxon>
        <taxon>Tracheophyta</taxon>
        <taxon>Spermatophyta</taxon>
        <taxon>Magnoliopsida</taxon>
        <taxon>eudicotyledons</taxon>
        <taxon>Gunneridae</taxon>
        <taxon>Pentapetalae</taxon>
        <taxon>rosids</taxon>
        <taxon>fabids</taxon>
        <taxon>Fabales</taxon>
        <taxon>Fabaceae</taxon>
        <taxon>Papilionoideae</taxon>
        <taxon>50 kb inversion clade</taxon>
        <taxon>NPAAA clade</taxon>
        <taxon>indigoferoid/millettioid clade</taxon>
        <taxon>Phaseoleae</taxon>
        <taxon>Mucuna</taxon>
    </lineage>
</organism>
<accession>A0A371HCS4</accession>
<feature type="non-terminal residue" evidence="1">
    <location>
        <position position="1"/>
    </location>
</feature>
<reference evidence="1" key="1">
    <citation type="submission" date="2018-05" db="EMBL/GenBank/DDBJ databases">
        <title>Draft genome of Mucuna pruriens seed.</title>
        <authorList>
            <person name="Nnadi N.E."/>
            <person name="Vos R."/>
            <person name="Hasami M.H."/>
            <person name="Devisetty U.K."/>
            <person name="Aguiy J.C."/>
        </authorList>
    </citation>
    <scope>NUCLEOTIDE SEQUENCE [LARGE SCALE GENOMIC DNA]</scope>
    <source>
        <strain evidence="1">JCA_2017</strain>
    </source>
</reference>
<gene>
    <name evidence="1" type="ORF">CR513_16203</name>
</gene>
<proteinExistence type="predicted"/>
<protein>
    <recommendedName>
        <fullName evidence="3">Integrase zinc-binding domain-containing protein</fullName>
    </recommendedName>
</protein>
<dbReference type="AlphaFoldDB" id="A0A371HCS4"/>
<name>A0A371HCS4_MUCPR</name>
<evidence type="ECO:0000313" key="2">
    <source>
        <dbReference type="Proteomes" id="UP000257109"/>
    </source>
</evidence>
<sequence>MQKSATSLSHLRIRKEHLELIKQDLKAMQNIIYGMILTCGDYAMIKLCAGAFRIPRSTFGGGHYGSSRIAPKVLNCGFYWPTIFRDMHDFVSACNQC</sequence>
<dbReference type="Proteomes" id="UP000257109">
    <property type="component" value="Unassembled WGS sequence"/>
</dbReference>
<dbReference type="EMBL" id="QJKJ01002954">
    <property type="protein sequence ID" value="RDY00603.1"/>
    <property type="molecule type" value="Genomic_DNA"/>
</dbReference>
<comment type="caution">
    <text evidence="1">The sequence shown here is derived from an EMBL/GenBank/DDBJ whole genome shotgun (WGS) entry which is preliminary data.</text>
</comment>
<evidence type="ECO:0008006" key="3">
    <source>
        <dbReference type="Google" id="ProtNLM"/>
    </source>
</evidence>
<dbReference type="Gene3D" id="1.10.340.70">
    <property type="match status" value="1"/>
</dbReference>
<evidence type="ECO:0000313" key="1">
    <source>
        <dbReference type="EMBL" id="RDY00603.1"/>
    </source>
</evidence>